<organism evidence="2 3">
    <name type="scientific">Erythrobacter neustonensis</name>
    <dbReference type="NCBI Taxonomy" id="1112"/>
    <lineage>
        <taxon>Bacteria</taxon>
        <taxon>Pseudomonadati</taxon>
        <taxon>Pseudomonadota</taxon>
        <taxon>Alphaproteobacteria</taxon>
        <taxon>Sphingomonadales</taxon>
        <taxon>Erythrobacteraceae</taxon>
        <taxon>Erythrobacter/Porphyrobacter group</taxon>
        <taxon>Erythrobacter</taxon>
    </lineage>
</organism>
<sequence length="561" mass="61099">MTRRAFPWDRLGIDPTSDKAAIRKAYADILRATNLDDDIAGYAELRRARDAALWQAGQGEPVSLRAVPPATDSAEGAGDDIALPDDAQDADRALPGDPPGEDWQDDDWDDDDYWDDSPSAQHPDPLTRWSHGGASAQQESEAQAAAKAAWGRLLAVLYPGGQPSEDAVTHAELGEGLAAVDTLIARAEEADLAEHDALDTGLADLFASTWPRSAPFVEPASTAFGWLDEAGALEERYALRFLNDRIKGMRFYEKVQMPAHPLNRAWTELSRPGPARLIDRLRVKRLEVHKLLTGIRQRYPELESYLDPERVASWEGLARGENGAGRAVSRVLLAAFVILLVVRGCLGFIDEKDAVDQAVPAIEQGPSAAELDTRVAAIFGQGMDLAALEAADKVFADRLQPLLGLPDNRFLSPVNYVRLQALGAREVARGDALIARAGLKALWLRAAQRQSPETCSRVARGGLRDLDLGLTAEEQRREHTLLQQLLNAKVLGHEAKGGEVRYAIPGWLVEDVLKRSRLSEKRLVAALGDPDNQDRCTVEIALLDAVLAAPSRVPAEVLKGI</sequence>
<protein>
    <recommendedName>
        <fullName evidence="4">J domain-containing protein</fullName>
    </recommendedName>
</protein>
<dbReference type="KEGG" id="pns:A9D12_03245"/>
<evidence type="ECO:0008006" key="4">
    <source>
        <dbReference type="Google" id="ProtNLM"/>
    </source>
</evidence>
<dbReference type="RefSeq" id="WP_068349748.1">
    <property type="nucleotide sequence ID" value="NZ_CP016033.1"/>
</dbReference>
<proteinExistence type="predicted"/>
<reference evidence="2 3" key="1">
    <citation type="submission" date="2016-05" db="EMBL/GenBank/DDBJ databases">
        <title>Compelete Genome Sequence of Bacteriochlorophyll-Synthesizing Bacterium Porphyrobacter neustonensis DSM 9434.</title>
        <authorList>
            <person name="Shi X.-L."/>
            <person name="Wu Y.-H."/>
            <person name="Cheng H."/>
            <person name="Xu L."/>
            <person name="Zhang X.-Q."/>
            <person name="Wang C.-S."/>
            <person name="Xu X.-W."/>
        </authorList>
    </citation>
    <scope>NUCLEOTIDE SEQUENCE [LARGE SCALE GENOMIC DNA]</scope>
    <source>
        <strain evidence="2 3">DSM 9434</strain>
    </source>
</reference>
<evidence type="ECO:0000313" key="3">
    <source>
        <dbReference type="Proteomes" id="UP000078263"/>
    </source>
</evidence>
<feature type="compositionally biased region" description="Acidic residues" evidence="1">
    <location>
        <begin position="99"/>
        <end position="115"/>
    </location>
</feature>
<dbReference type="EMBL" id="CP016033">
    <property type="protein sequence ID" value="ANK12116.1"/>
    <property type="molecule type" value="Genomic_DNA"/>
</dbReference>
<dbReference type="STRING" id="1112.A9D12_03245"/>
<accession>A0A192D2A1</accession>
<name>A0A192D2A1_9SPHN</name>
<dbReference type="AlphaFoldDB" id="A0A192D2A1"/>
<keyword evidence="3" id="KW-1185">Reference proteome</keyword>
<feature type="region of interest" description="Disordered" evidence="1">
    <location>
        <begin position="63"/>
        <end position="140"/>
    </location>
</feature>
<evidence type="ECO:0000313" key="2">
    <source>
        <dbReference type="EMBL" id="ANK12116.1"/>
    </source>
</evidence>
<evidence type="ECO:0000256" key="1">
    <source>
        <dbReference type="SAM" id="MobiDB-lite"/>
    </source>
</evidence>
<dbReference type="Proteomes" id="UP000078263">
    <property type="component" value="Chromosome"/>
</dbReference>
<dbReference type="OrthoDB" id="8094857at2"/>
<gene>
    <name evidence="2" type="ORF">A9D12_03245</name>
</gene>